<dbReference type="GO" id="GO:0005524">
    <property type="term" value="F:ATP binding"/>
    <property type="evidence" value="ECO:0007669"/>
    <property type="project" value="InterPro"/>
</dbReference>
<sequence length="472" mass="52955">MLLRFRVSNWASIREEQELSLVASDKHDDLAVKDIPGTGLQVLPVVGVFGANASGKSNLMASLAYARSAVRHSHNRWNPSGGTGRVPFLLDGEGRARPSEFEFEFAQRGVRYQYGFSVDDEKVTGEWLYSWPHGRPRMLFERDEEQHIELGPGLRRGFGSRTQIAKETVRPNSLLVSAGAAGNHPLLTSIYTWFERLNVAHEPNAQIRLDLTLRMLSGAHAELCSQLMRYADLGITDVHVTERKMPEEAAAHFTEAFRLLNPHSPPTDPDSWRWAPEIVVTHQTPDGSTDLPYAFESSGTHTWLEMVGIVVQTLVQEAVLVVDELDARLHPNLVGQLVRLFSEPETNPNGAQILFNTHDVTLLSRHSYGHLTRDQAWFTRKGSEGATELVALREYKVRSERDDVFKKYLLGAFDAIPLFEEQVEQRIGDLLAKHAVPCGNGSEEVRKTADKAVSRAEKDRNARPRPQVPHLL</sequence>
<accession>A0A841ISE1</accession>
<dbReference type="PANTHER" id="PTHR40396">
    <property type="entry name" value="ATPASE-LIKE PROTEIN"/>
    <property type="match status" value="1"/>
</dbReference>
<dbReference type="GO" id="GO:0016887">
    <property type="term" value="F:ATP hydrolysis activity"/>
    <property type="evidence" value="ECO:0007669"/>
    <property type="project" value="InterPro"/>
</dbReference>
<organism evidence="3 4">
    <name type="scientific">Nocardiopsis algeriensis</name>
    <dbReference type="NCBI Taxonomy" id="1478215"/>
    <lineage>
        <taxon>Bacteria</taxon>
        <taxon>Bacillati</taxon>
        <taxon>Actinomycetota</taxon>
        <taxon>Actinomycetes</taxon>
        <taxon>Streptosporangiales</taxon>
        <taxon>Nocardiopsidaceae</taxon>
        <taxon>Nocardiopsis</taxon>
    </lineage>
</organism>
<dbReference type="AlphaFoldDB" id="A0A841ISE1"/>
<feature type="region of interest" description="Disordered" evidence="1">
    <location>
        <begin position="441"/>
        <end position="472"/>
    </location>
</feature>
<gene>
    <name evidence="3" type="ORF">FHS13_002127</name>
</gene>
<dbReference type="InterPro" id="IPR027417">
    <property type="entry name" value="P-loop_NTPase"/>
</dbReference>
<feature type="compositionally biased region" description="Basic and acidic residues" evidence="1">
    <location>
        <begin position="443"/>
        <end position="462"/>
    </location>
</feature>
<dbReference type="Gene3D" id="3.40.50.300">
    <property type="entry name" value="P-loop containing nucleotide triphosphate hydrolases"/>
    <property type="match status" value="1"/>
</dbReference>
<protein>
    <recommendedName>
        <fullName evidence="2">ATPase AAA-type core domain-containing protein</fullName>
    </recommendedName>
</protein>
<comment type="caution">
    <text evidence="3">The sequence shown here is derived from an EMBL/GenBank/DDBJ whole genome shotgun (WGS) entry which is preliminary data.</text>
</comment>
<dbReference type="PANTHER" id="PTHR40396:SF1">
    <property type="entry name" value="ATPASE AAA-TYPE CORE DOMAIN-CONTAINING PROTEIN"/>
    <property type="match status" value="1"/>
</dbReference>
<reference evidence="3 4" key="1">
    <citation type="submission" date="2020-08" db="EMBL/GenBank/DDBJ databases">
        <title>Genomic Encyclopedia of Type Strains, Phase III (KMG-III): the genomes of soil and plant-associated and newly described type strains.</title>
        <authorList>
            <person name="Whitman W."/>
        </authorList>
    </citation>
    <scope>NUCLEOTIDE SEQUENCE [LARGE SCALE GENOMIC DNA]</scope>
    <source>
        <strain evidence="3 4">CECT 8712</strain>
    </source>
</reference>
<dbReference type="Pfam" id="PF13304">
    <property type="entry name" value="AAA_21"/>
    <property type="match status" value="1"/>
</dbReference>
<evidence type="ECO:0000256" key="1">
    <source>
        <dbReference type="SAM" id="MobiDB-lite"/>
    </source>
</evidence>
<dbReference type="InterPro" id="IPR003959">
    <property type="entry name" value="ATPase_AAA_core"/>
</dbReference>
<dbReference type="SUPFAM" id="SSF52540">
    <property type="entry name" value="P-loop containing nucleoside triphosphate hydrolases"/>
    <property type="match status" value="1"/>
</dbReference>
<proteinExistence type="predicted"/>
<feature type="domain" description="ATPase AAA-type core" evidence="2">
    <location>
        <begin position="46"/>
        <end position="364"/>
    </location>
</feature>
<dbReference type="Proteomes" id="UP000536604">
    <property type="component" value="Unassembled WGS sequence"/>
</dbReference>
<dbReference type="EMBL" id="JACHJO010000005">
    <property type="protein sequence ID" value="MBB6120176.1"/>
    <property type="molecule type" value="Genomic_DNA"/>
</dbReference>
<evidence type="ECO:0000313" key="3">
    <source>
        <dbReference type="EMBL" id="MBB6120176.1"/>
    </source>
</evidence>
<evidence type="ECO:0000259" key="2">
    <source>
        <dbReference type="Pfam" id="PF13304"/>
    </source>
</evidence>
<name>A0A841ISE1_9ACTN</name>
<evidence type="ECO:0000313" key="4">
    <source>
        <dbReference type="Proteomes" id="UP000536604"/>
    </source>
</evidence>
<dbReference type="RefSeq" id="WP_184290924.1">
    <property type="nucleotide sequence ID" value="NZ_JACHJO010000005.1"/>
</dbReference>
<keyword evidence="4" id="KW-1185">Reference proteome</keyword>